<feature type="region of interest" description="Disordered" evidence="1">
    <location>
        <begin position="67"/>
        <end position="152"/>
    </location>
</feature>
<sequence length="206" mass="23414">MKVRGRRTTAEQLQDRHLGESVRQSVELLLSGENAQKQYLTLQRRMWQSHAFSPVISAVERSAAVEGEVKSGSAASGGEQRVQDEERLKKKRRQERRLEQAQVHGSPGGKEKRKSHPILNDVQLYSPGPTKTSGLQTTLEKEGRGRERQRKMNCSPTAQYKNREMWEGRGGIVWKEASVGFSVDWRKGQVDYVSVSGILNERETFH</sequence>
<name>A0A3N0YZ78_ANAGA</name>
<evidence type="ECO:0000313" key="3">
    <source>
        <dbReference type="Proteomes" id="UP000281406"/>
    </source>
</evidence>
<accession>A0A3N0YZ78</accession>
<feature type="compositionally biased region" description="Polar residues" evidence="1">
    <location>
        <begin position="129"/>
        <end position="138"/>
    </location>
</feature>
<proteinExistence type="predicted"/>
<keyword evidence="3" id="KW-1185">Reference proteome</keyword>
<protein>
    <submittedName>
        <fullName evidence="2">Uncharacterized protein</fullName>
    </submittedName>
</protein>
<dbReference type="Proteomes" id="UP000281406">
    <property type="component" value="Unassembled WGS sequence"/>
</dbReference>
<evidence type="ECO:0000313" key="2">
    <source>
        <dbReference type="EMBL" id="ROL50978.1"/>
    </source>
</evidence>
<organism evidence="2 3">
    <name type="scientific">Anabarilius grahami</name>
    <name type="common">Kanglang fish</name>
    <name type="synonym">Barilius grahami</name>
    <dbReference type="NCBI Taxonomy" id="495550"/>
    <lineage>
        <taxon>Eukaryota</taxon>
        <taxon>Metazoa</taxon>
        <taxon>Chordata</taxon>
        <taxon>Craniata</taxon>
        <taxon>Vertebrata</taxon>
        <taxon>Euteleostomi</taxon>
        <taxon>Actinopterygii</taxon>
        <taxon>Neopterygii</taxon>
        <taxon>Teleostei</taxon>
        <taxon>Ostariophysi</taxon>
        <taxon>Cypriniformes</taxon>
        <taxon>Xenocyprididae</taxon>
        <taxon>Xenocypridinae</taxon>
        <taxon>Xenocypridinae incertae sedis</taxon>
        <taxon>Anabarilius</taxon>
    </lineage>
</organism>
<evidence type="ECO:0000256" key="1">
    <source>
        <dbReference type="SAM" id="MobiDB-lite"/>
    </source>
</evidence>
<reference evidence="2 3" key="1">
    <citation type="submission" date="2018-10" db="EMBL/GenBank/DDBJ databases">
        <title>Genome assembly for a Yunnan-Guizhou Plateau 3E fish, Anabarilius grahami (Regan), and its evolutionary and genetic applications.</title>
        <authorList>
            <person name="Jiang W."/>
        </authorList>
    </citation>
    <scope>NUCLEOTIDE SEQUENCE [LARGE SCALE GENOMIC DNA]</scope>
    <source>
        <strain evidence="2">AG-KIZ</strain>
        <tissue evidence="2">Muscle</tissue>
    </source>
</reference>
<gene>
    <name evidence="2" type="ORF">DPX16_14509</name>
</gene>
<dbReference type="AlphaFoldDB" id="A0A3N0YZ78"/>
<comment type="caution">
    <text evidence="2">The sequence shown here is derived from an EMBL/GenBank/DDBJ whole genome shotgun (WGS) entry which is preliminary data.</text>
</comment>
<dbReference type="EMBL" id="RJVU01019258">
    <property type="protein sequence ID" value="ROL50978.1"/>
    <property type="molecule type" value="Genomic_DNA"/>
</dbReference>